<sequence length="347" mass="36566">MRRISAQGLSILLWVSLPVAVILGLNAGTVNIPIDVIIQQSTSLFLQSSTTDIHTNQINTILFDIRLSRICLAFLIGAILAISGAVMQGLFRNPLAAPSLIGVSSGASVGASIVIVLTGTWLQNNAVLGLSVVAIGAFIGSFLITLLVFKLSTSTLGTSVTTMLLAGIAISALGGAVNSLLSYFADNEMLRQISIWQMGNLSTANWTRVSIVAVVAVVVLILFPRESKSLNALLLGESEARHLGIDVQRVKKKLILLTTLGIGTAVAVAGMIGFVGLIVPHIVRLLIGPDHRWLLPVSALAGGILLLIADTLARVIIAPVELPTGILTAILGAPFFIMLLIQQRREL</sequence>
<evidence type="ECO:0000256" key="6">
    <source>
        <dbReference type="ARBA" id="ARBA00022989"/>
    </source>
</evidence>
<feature type="transmembrane region" description="Helical" evidence="8">
    <location>
        <begin position="320"/>
        <end position="341"/>
    </location>
</feature>
<comment type="similarity">
    <text evidence="2">Belongs to the binding-protein-dependent transport system permease family. FecCD subfamily.</text>
</comment>
<feature type="transmembrane region" description="Helical" evidence="8">
    <location>
        <begin position="293"/>
        <end position="313"/>
    </location>
</feature>
<feature type="transmembrane region" description="Helical" evidence="8">
    <location>
        <begin position="67"/>
        <end position="87"/>
    </location>
</feature>
<comment type="subcellular location">
    <subcellularLocation>
        <location evidence="1">Cell membrane</location>
        <topology evidence="1">Multi-pass membrane protein</topology>
    </subcellularLocation>
</comment>
<feature type="transmembrane region" description="Helical" evidence="8">
    <location>
        <begin position="128"/>
        <end position="149"/>
    </location>
</feature>
<evidence type="ECO:0000256" key="2">
    <source>
        <dbReference type="ARBA" id="ARBA00007935"/>
    </source>
</evidence>
<protein>
    <submittedName>
        <fullName evidence="9">Iron ABC transporter permease</fullName>
    </submittedName>
</protein>
<feature type="transmembrane region" description="Helical" evidence="8">
    <location>
        <begin position="205"/>
        <end position="223"/>
    </location>
</feature>
<evidence type="ECO:0000313" key="9">
    <source>
        <dbReference type="EMBL" id="RZO20791.1"/>
    </source>
</evidence>
<dbReference type="CDD" id="cd06550">
    <property type="entry name" value="TM_ABC_iron-siderophores_like"/>
    <property type="match status" value="1"/>
</dbReference>
<dbReference type="PANTHER" id="PTHR30472">
    <property type="entry name" value="FERRIC ENTEROBACTIN TRANSPORT SYSTEM PERMEASE PROTEIN"/>
    <property type="match status" value="1"/>
</dbReference>
<dbReference type="InterPro" id="IPR000522">
    <property type="entry name" value="ABC_transptr_permease_BtuC"/>
</dbReference>
<dbReference type="Proteomes" id="UP000315889">
    <property type="component" value="Unassembled WGS sequence"/>
</dbReference>
<keyword evidence="6 8" id="KW-1133">Transmembrane helix</keyword>
<dbReference type="InterPro" id="IPR037294">
    <property type="entry name" value="ABC_BtuC-like"/>
</dbReference>
<feature type="transmembrane region" description="Helical" evidence="8">
    <location>
        <begin position="254"/>
        <end position="287"/>
    </location>
</feature>
<evidence type="ECO:0000256" key="4">
    <source>
        <dbReference type="ARBA" id="ARBA00022475"/>
    </source>
</evidence>
<dbReference type="Pfam" id="PF01032">
    <property type="entry name" value="FecCD"/>
    <property type="match status" value="1"/>
</dbReference>
<name>A0A520MHY0_9GAMM</name>
<feature type="transmembrane region" description="Helical" evidence="8">
    <location>
        <begin position="161"/>
        <end position="185"/>
    </location>
</feature>
<dbReference type="Gene3D" id="1.10.3470.10">
    <property type="entry name" value="ABC transporter involved in vitamin B12 uptake, BtuC"/>
    <property type="match status" value="1"/>
</dbReference>
<proteinExistence type="inferred from homology"/>
<dbReference type="GO" id="GO:0033214">
    <property type="term" value="P:siderophore-iron import into cell"/>
    <property type="evidence" value="ECO:0007669"/>
    <property type="project" value="TreeGrafter"/>
</dbReference>
<keyword evidence="7 8" id="KW-0472">Membrane</keyword>
<keyword evidence="3" id="KW-0813">Transport</keyword>
<keyword evidence="4" id="KW-1003">Cell membrane</keyword>
<accession>A0A520MHY0</accession>
<evidence type="ECO:0000256" key="8">
    <source>
        <dbReference type="SAM" id="Phobius"/>
    </source>
</evidence>
<gene>
    <name evidence="9" type="ORF">EVB03_03520</name>
</gene>
<feature type="transmembrane region" description="Helical" evidence="8">
    <location>
        <begin position="12"/>
        <end position="34"/>
    </location>
</feature>
<feature type="transmembrane region" description="Helical" evidence="8">
    <location>
        <begin position="99"/>
        <end position="122"/>
    </location>
</feature>
<evidence type="ECO:0000256" key="1">
    <source>
        <dbReference type="ARBA" id="ARBA00004651"/>
    </source>
</evidence>
<organism evidence="9 10">
    <name type="scientific">SAR92 clade bacterium</name>
    <dbReference type="NCBI Taxonomy" id="2315479"/>
    <lineage>
        <taxon>Bacteria</taxon>
        <taxon>Pseudomonadati</taxon>
        <taxon>Pseudomonadota</taxon>
        <taxon>Gammaproteobacteria</taxon>
        <taxon>Cellvibrionales</taxon>
        <taxon>Porticoccaceae</taxon>
        <taxon>SAR92 clade</taxon>
    </lineage>
</organism>
<dbReference type="FunFam" id="1.10.3470.10:FF:000001">
    <property type="entry name" value="Vitamin B12 ABC transporter permease BtuC"/>
    <property type="match status" value="1"/>
</dbReference>
<dbReference type="SUPFAM" id="SSF81345">
    <property type="entry name" value="ABC transporter involved in vitamin B12 uptake, BtuC"/>
    <property type="match status" value="1"/>
</dbReference>
<evidence type="ECO:0000256" key="5">
    <source>
        <dbReference type="ARBA" id="ARBA00022692"/>
    </source>
</evidence>
<dbReference type="EMBL" id="SHBP01000003">
    <property type="protein sequence ID" value="RZO20791.1"/>
    <property type="molecule type" value="Genomic_DNA"/>
</dbReference>
<evidence type="ECO:0000256" key="7">
    <source>
        <dbReference type="ARBA" id="ARBA00023136"/>
    </source>
</evidence>
<evidence type="ECO:0000256" key="3">
    <source>
        <dbReference type="ARBA" id="ARBA00022448"/>
    </source>
</evidence>
<comment type="caution">
    <text evidence="9">The sequence shown here is derived from an EMBL/GenBank/DDBJ whole genome shotgun (WGS) entry which is preliminary data.</text>
</comment>
<dbReference type="AlphaFoldDB" id="A0A520MHY0"/>
<keyword evidence="5 8" id="KW-0812">Transmembrane</keyword>
<evidence type="ECO:0000313" key="10">
    <source>
        <dbReference type="Proteomes" id="UP000315889"/>
    </source>
</evidence>
<dbReference type="PANTHER" id="PTHR30472:SF25">
    <property type="entry name" value="ABC TRANSPORTER PERMEASE PROTEIN MJ0876-RELATED"/>
    <property type="match status" value="1"/>
</dbReference>
<dbReference type="GO" id="GO:0022857">
    <property type="term" value="F:transmembrane transporter activity"/>
    <property type="evidence" value="ECO:0007669"/>
    <property type="project" value="InterPro"/>
</dbReference>
<dbReference type="GO" id="GO:0005886">
    <property type="term" value="C:plasma membrane"/>
    <property type="evidence" value="ECO:0007669"/>
    <property type="project" value="UniProtKB-SubCell"/>
</dbReference>
<reference evidence="9 10" key="1">
    <citation type="submission" date="2019-02" db="EMBL/GenBank/DDBJ databases">
        <title>Prokaryotic population dynamics and viral predation in marine succession experiment using metagenomics: the confinement effect.</title>
        <authorList>
            <person name="Haro-Moreno J.M."/>
            <person name="Rodriguez-Valera F."/>
            <person name="Lopez-Perez M."/>
        </authorList>
    </citation>
    <scope>NUCLEOTIDE SEQUENCE [LARGE SCALE GENOMIC DNA]</scope>
    <source>
        <strain evidence="9">MED-G170</strain>
    </source>
</reference>